<protein>
    <recommendedName>
        <fullName evidence="2">histidine kinase</fullName>
        <ecNumber evidence="2">2.7.13.3</ecNumber>
    </recommendedName>
</protein>
<comment type="caution">
    <text evidence="8">The sequence shown here is derived from an EMBL/GenBank/DDBJ whole genome shotgun (WGS) entry which is preliminary data.</text>
</comment>
<keyword evidence="6" id="KW-1133">Transmembrane helix</keyword>
<feature type="transmembrane region" description="Helical" evidence="6">
    <location>
        <begin position="87"/>
        <end position="107"/>
    </location>
</feature>
<dbReference type="SUPFAM" id="SSF55874">
    <property type="entry name" value="ATPase domain of HSP90 chaperone/DNA topoisomerase II/histidine kinase"/>
    <property type="match status" value="1"/>
</dbReference>
<keyword evidence="4 8" id="KW-0418">Kinase</keyword>
<dbReference type="eggNOG" id="arCOG02333">
    <property type="taxonomic scope" value="Archaea"/>
</dbReference>
<sequence length="535" mass="57457">MALRSIQTAALTRRPTAHLSKRAAATVLVVVGLLLASIHGIHVVAHDKPLLATVIGAGVPMILSLLLVSVGYWTARSDLSAAYASRLVQWVFVGAVGMGLLVGTIGAHQYLAGHLPSDAPFQLATAVTGGVLGGVLVGLYDVQMQRRSERIESLQRATSEFVDATDRDDVCELTVRLAASELEMTLAGVWLYDDDEHALEPVAVTDEGRALFDDVPTYEPGNSLSWQVFDDGVGRTYADLHDQLERYNPETVVRSEIILPLGDHGVLNVGSTTPNAFDEIDVSAARLLAAASSAILDRAEREAQLRAQQRELETQNDRLDEFASIVSHDLRNPLTIAQGYLEEAKTHPERSEQPLAEIDAALDRMEALIDDLLSLARAGQTIAETESVSLAGVATDAWQMIDDESAAMVIDDDVVFAADRSRLRQLFENLFRNAVEHGSTPRAVSGDGADGGDDAPPVSIRVGTLEREPGFYVADDGPGIPPEDRERVLSLGYTTNEDGTGIGLATVARIADAHEWTVSVTESAVGGARFEIRTA</sequence>
<dbReference type="PANTHER" id="PTHR43711">
    <property type="entry name" value="TWO-COMPONENT HISTIDINE KINASE"/>
    <property type="match status" value="1"/>
</dbReference>
<dbReference type="InterPro" id="IPR003594">
    <property type="entry name" value="HATPase_dom"/>
</dbReference>
<organism evidence="8 9">
    <name type="scientific">Natronolimnohabitans innermongolicus JCM 12255</name>
    <dbReference type="NCBI Taxonomy" id="1227499"/>
    <lineage>
        <taxon>Archaea</taxon>
        <taxon>Methanobacteriati</taxon>
        <taxon>Methanobacteriota</taxon>
        <taxon>Stenosarchaea group</taxon>
        <taxon>Halobacteria</taxon>
        <taxon>Halobacteriales</taxon>
        <taxon>Natrialbaceae</taxon>
        <taxon>Natronolimnohabitans</taxon>
    </lineage>
</organism>
<dbReference type="CDD" id="cd00075">
    <property type="entry name" value="HATPase"/>
    <property type="match status" value="1"/>
</dbReference>
<evidence type="ECO:0000256" key="4">
    <source>
        <dbReference type="ARBA" id="ARBA00022777"/>
    </source>
</evidence>
<dbReference type="Gene3D" id="1.10.287.130">
    <property type="match status" value="1"/>
</dbReference>
<dbReference type="PROSITE" id="PS50109">
    <property type="entry name" value="HIS_KIN"/>
    <property type="match status" value="1"/>
</dbReference>
<evidence type="ECO:0000256" key="5">
    <source>
        <dbReference type="ARBA" id="ARBA00023012"/>
    </source>
</evidence>
<dbReference type="InterPro" id="IPR029016">
    <property type="entry name" value="GAF-like_dom_sf"/>
</dbReference>
<dbReference type="Proteomes" id="UP000011602">
    <property type="component" value="Unassembled WGS sequence"/>
</dbReference>
<gene>
    <name evidence="8" type="ORF">C493_10783</name>
</gene>
<evidence type="ECO:0000256" key="3">
    <source>
        <dbReference type="ARBA" id="ARBA00022679"/>
    </source>
</evidence>
<keyword evidence="6" id="KW-0812">Transmembrane</keyword>
<dbReference type="EMBL" id="AOHZ01000047">
    <property type="protein sequence ID" value="ELY55958.1"/>
    <property type="molecule type" value="Genomic_DNA"/>
</dbReference>
<dbReference type="OrthoDB" id="8127at2157"/>
<evidence type="ECO:0000256" key="1">
    <source>
        <dbReference type="ARBA" id="ARBA00000085"/>
    </source>
</evidence>
<dbReference type="Gene3D" id="3.30.565.10">
    <property type="entry name" value="Histidine kinase-like ATPase, C-terminal domain"/>
    <property type="match status" value="1"/>
</dbReference>
<dbReference type="SUPFAM" id="SSF55781">
    <property type="entry name" value="GAF domain-like"/>
    <property type="match status" value="1"/>
</dbReference>
<accession>L9X5U5</accession>
<dbReference type="InterPro" id="IPR003018">
    <property type="entry name" value="GAF"/>
</dbReference>
<keyword evidence="9" id="KW-1185">Reference proteome</keyword>
<evidence type="ECO:0000313" key="8">
    <source>
        <dbReference type="EMBL" id="ELY55958.1"/>
    </source>
</evidence>
<dbReference type="InterPro" id="IPR005467">
    <property type="entry name" value="His_kinase_dom"/>
</dbReference>
<dbReference type="RefSeq" id="WP_007259438.1">
    <property type="nucleotide sequence ID" value="NZ_AOHZ01000047.1"/>
</dbReference>
<feature type="transmembrane region" description="Helical" evidence="6">
    <location>
        <begin position="50"/>
        <end position="75"/>
    </location>
</feature>
<keyword evidence="6" id="KW-0472">Membrane</keyword>
<evidence type="ECO:0000256" key="6">
    <source>
        <dbReference type="SAM" id="Phobius"/>
    </source>
</evidence>
<dbReference type="CDD" id="cd00082">
    <property type="entry name" value="HisKA"/>
    <property type="match status" value="1"/>
</dbReference>
<dbReference type="SMART" id="SM00387">
    <property type="entry name" value="HATPase_c"/>
    <property type="match status" value="1"/>
</dbReference>
<evidence type="ECO:0000313" key="9">
    <source>
        <dbReference type="Proteomes" id="UP000011602"/>
    </source>
</evidence>
<comment type="catalytic activity">
    <reaction evidence="1">
        <text>ATP + protein L-histidine = ADP + protein N-phospho-L-histidine.</text>
        <dbReference type="EC" id="2.7.13.3"/>
    </reaction>
</comment>
<feature type="transmembrane region" description="Helical" evidence="6">
    <location>
        <begin position="119"/>
        <end position="140"/>
    </location>
</feature>
<feature type="domain" description="Histidine kinase" evidence="7">
    <location>
        <begin position="325"/>
        <end position="535"/>
    </location>
</feature>
<dbReference type="Pfam" id="PF13185">
    <property type="entry name" value="GAF_2"/>
    <property type="match status" value="1"/>
</dbReference>
<dbReference type="Pfam" id="PF02518">
    <property type="entry name" value="HATPase_c"/>
    <property type="match status" value="1"/>
</dbReference>
<dbReference type="SMART" id="SM00065">
    <property type="entry name" value="GAF"/>
    <property type="match status" value="1"/>
</dbReference>
<dbReference type="EC" id="2.7.13.3" evidence="2"/>
<dbReference type="SUPFAM" id="SSF47384">
    <property type="entry name" value="Homodimeric domain of signal transducing histidine kinase"/>
    <property type="match status" value="1"/>
</dbReference>
<dbReference type="Pfam" id="PF00512">
    <property type="entry name" value="HisKA"/>
    <property type="match status" value="1"/>
</dbReference>
<dbReference type="PANTHER" id="PTHR43711:SF1">
    <property type="entry name" value="HISTIDINE KINASE 1"/>
    <property type="match status" value="1"/>
</dbReference>
<evidence type="ECO:0000259" key="7">
    <source>
        <dbReference type="PROSITE" id="PS50109"/>
    </source>
</evidence>
<dbReference type="AlphaFoldDB" id="L9X5U5"/>
<dbReference type="InterPro" id="IPR036890">
    <property type="entry name" value="HATPase_C_sf"/>
</dbReference>
<evidence type="ECO:0000256" key="2">
    <source>
        <dbReference type="ARBA" id="ARBA00012438"/>
    </source>
</evidence>
<dbReference type="GO" id="GO:0000155">
    <property type="term" value="F:phosphorelay sensor kinase activity"/>
    <property type="evidence" value="ECO:0007669"/>
    <property type="project" value="InterPro"/>
</dbReference>
<proteinExistence type="predicted"/>
<dbReference type="SMART" id="SM00388">
    <property type="entry name" value="HisKA"/>
    <property type="match status" value="1"/>
</dbReference>
<name>L9X5U5_9EURY</name>
<reference evidence="8 9" key="1">
    <citation type="journal article" date="2014" name="PLoS Genet.">
        <title>Phylogenetically driven sequencing of extremely halophilic archaea reveals strategies for static and dynamic osmo-response.</title>
        <authorList>
            <person name="Becker E.A."/>
            <person name="Seitzer P.M."/>
            <person name="Tritt A."/>
            <person name="Larsen D."/>
            <person name="Krusor M."/>
            <person name="Yao A.I."/>
            <person name="Wu D."/>
            <person name="Madern D."/>
            <person name="Eisen J.A."/>
            <person name="Darling A.E."/>
            <person name="Facciotti M.T."/>
        </authorList>
    </citation>
    <scope>NUCLEOTIDE SEQUENCE [LARGE SCALE GENOMIC DNA]</scope>
    <source>
        <strain evidence="8 9">JCM 12255</strain>
    </source>
</reference>
<keyword evidence="5" id="KW-0902">Two-component regulatory system</keyword>
<dbReference type="InterPro" id="IPR003661">
    <property type="entry name" value="HisK_dim/P_dom"/>
</dbReference>
<dbReference type="InterPro" id="IPR036097">
    <property type="entry name" value="HisK_dim/P_sf"/>
</dbReference>
<dbReference type="STRING" id="1227499.C493_10783"/>
<dbReference type="PATRIC" id="fig|1227499.3.peg.2190"/>
<dbReference type="Gene3D" id="3.30.450.40">
    <property type="match status" value="1"/>
</dbReference>
<dbReference type="InterPro" id="IPR050736">
    <property type="entry name" value="Sensor_HK_Regulatory"/>
</dbReference>
<keyword evidence="3" id="KW-0808">Transferase</keyword>